<feature type="transmembrane region" description="Helical" evidence="1">
    <location>
        <begin position="176"/>
        <end position="193"/>
    </location>
</feature>
<dbReference type="CDD" id="cd00077">
    <property type="entry name" value="HDc"/>
    <property type="match status" value="1"/>
</dbReference>
<dbReference type="InterPro" id="IPR043128">
    <property type="entry name" value="Rev_trsase/Diguanyl_cyclase"/>
</dbReference>
<feature type="transmembrane region" description="Helical" evidence="1">
    <location>
        <begin position="6"/>
        <end position="27"/>
    </location>
</feature>
<dbReference type="EMBL" id="VUNB01000001">
    <property type="protein sequence ID" value="MST68163.1"/>
    <property type="molecule type" value="Genomic_DNA"/>
</dbReference>
<feature type="transmembrane region" description="Helical" evidence="1">
    <location>
        <begin position="199"/>
        <end position="218"/>
    </location>
</feature>
<gene>
    <name evidence="5" type="ORF">FYJ66_00865</name>
</gene>
<dbReference type="InterPro" id="IPR000160">
    <property type="entry name" value="GGDEF_dom"/>
</dbReference>
<dbReference type="Pfam" id="PF00990">
    <property type="entry name" value="GGDEF"/>
    <property type="match status" value="1"/>
</dbReference>
<feature type="domain" description="GGDEF" evidence="2">
    <location>
        <begin position="498"/>
        <end position="632"/>
    </location>
</feature>
<dbReference type="PROSITE" id="PS51832">
    <property type="entry name" value="HD_GYP"/>
    <property type="match status" value="1"/>
</dbReference>
<dbReference type="Gene3D" id="1.10.3210.10">
    <property type="entry name" value="Hypothetical protein af1432"/>
    <property type="match status" value="1"/>
</dbReference>
<sequence length="896" mass="101229">MTRVPYIWIPGMAVFIYLYLFIAFCSAEKNKILKAFMRYLIVLILWTGGSALMRAEFWPGYLFWYQISFLTLLTLPFTFYDFVYHYSGKGLKKFNAALKILLPVYLFLAYKQLFLKVPEKMVSSGDRIIFRYYADWKIVFPVVLSLMLIIISIAIMLKSVSGKGSRYRKEYLRSEAILILAGGFILVIGNVLSVLPGNIFPFDTLAGIINASLIFMALKKRRAFKLRLLWSPSVVMFGTVILSTAMMSCGVNSIFEFVKKIEGNSKTSLAITGMIFVLIVFLVSYIAYHAIRKITLRKEQADNERFSRFSQDISRSLDVNKIMEKTCDILRESLGVWRVSIFRLDHDEGKYVMDYASNPLDKRNISIEADAPYIEYIAKGDVCLRLSDFKRSVAYRSMWTQEKEMLEELGVECITALRNNDELVGIILIGKKNNGAPYSYDDILFIESVQSVASIALNNAILYGEAQRRADMDPQLDMLNRTAFLRNMEEAIAQCRGDQLSYMEISVDDLRLYNELYGMAHGDKVLQLVSTIIKKTVPRGVFCGRLAGKEFGICMPHRPQMEAVKLAENIREQLDRSDPEQDGIKRKKITFTAGICSMPYGATTMKELQTNVNMEIHHGKKLGKNRIMTYSDGMADLTEESWFRNSKINGAAAPDHGVKKDEPGVLPGQRGGRYSSLAEGKTQGIDAKSQPAKIIFSREYEEVAPTIYALTAAIDAKDHYTFNHSRNVAVYAMTLSRHLNLSAEHQELIYEAGLLHDIGKIAIPERILGKPGKLDDEEYETMKSHVNHSIEIIRHLPNLDYLIPSVVGHHERWDGKGYPNGLAGTDIPVGARCLAIADAFDAMTSKRSYKDALSVEYAAGEILRNAGTQFDPDMARKFVALINGGVIYLEMDDVIQ</sequence>
<dbReference type="InterPro" id="IPR006674">
    <property type="entry name" value="HD_domain"/>
</dbReference>
<dbReference type="NCBIfam" id="TIGR00254">
    <property type="entry name" value="GGDEF"/>
    <property type="match status" value="1"/>
</dbReference>
<feature type="transmembrane region" description="Helical" evidence="1">
    <location>
        <begin position="63"/>
        <end position="84"/>
    </location>
</feature>
<dbReference type="InterPro" id="IPR003607">
    <property type="entry name" value="HD/PDEase_dom"/>
</dbReference>
<dbReference type="SUPFAM" id="SSF109604">
    <property type="entry name" value="HD-domain/PDEase-like"/>
    <property type="match status" value="1"/>
</dbReference>
<dbReference type="NCBIfam" id="TIGR00277">
    <property type="entry name" value="HDIG"/>
    <property type="match status" value="1"/>
</dbReference>
<dbReference type="SMART" id="SM00471">
    <property type="entry name" value="HDc"/>
    <property type="match status" value="1"/>
</dbReference>
<dbReference type="InterPro" id="IPR037522">
    <property type="entry name" value="HD_GYP_dom"/>
</dbReference>
<dbReference type="AlphaFoldDB" id="A0A6A8M5Q5"/>
<dbReference type="SMART" id="SM00065">
    <property type="entry name" value="GAF"/>
    <property type="match status" value="1"/>
</dbReference>
<comment type="caution">
    <text evidence="5">The sequence shown here is derived from an EMBL/GenBank/DDBJ whole genome shotgun (WGS) entry which is preliminary data.</text>
</comment>
<reference evidence="5" key="1">
    <citation type="submission" date="2019-09" db="EMBL/GenBank/DDBJ databases">
        <title>In-depth cultivation of the pig gut microbiome towards novel bacterial diversity and tailored functional studies.</title>
        <authorList>
            <person name="Wylensek D."/>
            <person name="Hitch T.C.A."/>
            <person name="Clavel T."/>
        </authorList>
    </citation>
    <scope>NUCLEOTIDE SEQUENCE</scope>
    <source>
        <strain evidence="5">RF-744-FAT-WT-3</strain>
    </source>
</reference>
<dbReference type="Gene3D" id="3.30.70.270">
    <property type="match status" value="1"/>
</dbReference>
<dbReference type="CDD" id="cd01949">
    <property type="entry name" value="GGDEF"/>
    <property type="match status" value="1"/>
</dbReference>
<accession>A0A6A8M5Q5</accession>
<dbReference type="SUPFAM" id="SSF55073">
    <property type="entry name" value="Nucleotide cyclase"/>
    <property type="match status" value="1"/>
</dbReference>
<proteinExistence type="predicted"/>
<feature type="transmembrane region" description="Helical" evidence="1">
    <location>
        <begin position="39"/>
        <end position="57"/>
    </location>
</feature>
<feature type="domain" description="HD" evidence="3">
    <location>
        <begin position="721"/>
        <end position="843"/>
    </location>
</feature>
<evidence type="ECO:0000259" key="4">
    <source>
        <dbReference type="PROSITE" id="PS51832"/>
    </source>
</evidence>
<evidence type="ECO:0000259" key="3">
    <source>
        <dbReference type="PROSITE" id="PS51831"/>
    </source>
</evidence>
<feature type="domain" description="HD-GYP" evidence="4">
    <location>
        <begin position="699"/>
        <end position="894"/>
    </location>
</feature>
<dbReference type="InterPro" id="IPR029787">
    <property type="entry name" value="Nucleotide_cyclase"/>
</dbReference>
<keyword evidence="1" id="KW-0472">Membrane</keyword>
<dbReference type="PANTHER" id="PTHR43155">
    <property type="entry name" value="CYCLIC DI-GMP PHOSPHODIESTERASE PA4108-RELATED"/>
    <property type="match status" value="1"/>
</dbReference>
<dbReference type="PROSITE" id="PS50887">
    <property type="entry name" value="GGDEF"/>
    <property type="match status" value="1"/>
</dbReference>
<feature type="transmembrane region" description="Helical" evidence="1">
    <location>
        <begin position="134"/>
        <end position="155"/>
    </location>
</feature>
<dbReference type="SUPFAM" id="SSF55781">
    <property type="entry name" value="GAF domain-like"/>
    <property type="match status" value="1"/>
</dbReference>
<dbReference type="InterPro" id="IPR003018">
    <property type="entry name" value="GAF"/>
</dbReference>
<dbReference type="RefSeq" id="WP_154571637.1">
    <property type="nucleotide sequence ID" value="NZ_VUNB01000001.1"/>
</dbReference>
<dbReference type="Gene3D" id="3.30.450.40">
    <property type="match status" value="1"/>
</dbReference>
<feature type="transmembrane region" description="Helical" evidence="1">
    <location>
        <begin position="267"/>
        <end position="288"/>
    </location>
</feature>
<dbReference type="SMART" id="SM00267">
    <property type="entry name" value="GGDEF"/>
    <property type="match status" value="1"/>
</dbReference>
<organism evidence="5">
    <name type="scientific">Baileyella intestinalis</name>
    <dbReference type="NCBI Taxonomy" id="2606709"/>
    <lineage>
        <taxon>Bacteria</taxon>
        <taxon>Bacillati</taxon>
        <taxon>Bacillota</taxon>
        <taxon>Clostridia</taxon>
        <taxon>Peptostreptococcales</taxon>
        <taxon>Anaerovoracaceae</taxon>
        <taxon>Baileyella</taxon>
    </lineage>
</organism>
<evidence type="ECO:0000256" key="1">
    <source>
        <dbReference type="SAM" id="Phobius"/>
    </source>
</evidence>
<keyword evidence="1" id="KW-1133">Transmembrane helix</keyword>
<dbReference type="InterPro" id="IPR029016">
    <property type="entry name" value="GAF-like_dom_sf"/>
</dbReference>
<name>A0A6A8M5Q5_9FIRM</name>
<evidence type="ECO:0000313" key="5">
    <source>
        <dbReference type="EMBL" id="MST68163.1"/>
    </source>
</evidence>
<dbReference type="Pfam" id="PF13487">
    <property type="entry name" value="HD_5"/>
    <property type="match status" value="1"/>
</dbReference>
<keyword evidence="1" id="KW-0812">Transmembrane</keyword>
<protein>
    <submittedName>
        <fullName evidence="5">HD domain-containing protein</fullName>
    </submittedName>
</protein>
<evidence type="ECO:0000259" key="2">
    <source>
        <dbReference type="PROSITE" id="PS50887"/>
    </source>
</evidence>
<dbReference type="PROSITE" id="PS51831">
    <property type="entry name" value="HD"/>
    <property type="match status" value="1"/>
</dbReference>
<dbReference type="InterPro" id="IPR006675">
    <property type="entry name" value="HDIG_dom"/>
</dbReference>
<feature type="transmembrane region" description="Helical" evidence="1">
    <location>
        <begin position="230"/>
        <end position="255"/>
    </location>
</feature>